<feature type="compositionally biased region" description="Basic and acidic residues" evidence="8">
    <location>
        <begin position="334"/>
        <end position="357"/>
    </location>
</feature>
<dbReference type="InterPro" id="IPR036277">
    <property type="entry name" value="SMC_hinge_sf"/>
</dbReference>
<dbReference type="SMART" id="SM00968">
    <property type="entry name" value="SMC_hinge"/>
    <property type="match status" value="1"/>
</dbReference>
<feature type="coiled-coil region" evidence="7">
    <location>
        <begin position="433"/>
        <end position="524"/>
    </location>
</feature>
<evidence type="ECO:0000259" key="9">
    <source>
        <dbReference type="SMART" id="SM00968"/>
    </source>
</evidence>
<dbReference type="Pfam" id="PF02463">
    <property type="entry name" value="SMC_N"/>
    <property type="match status" value="1"/>
</dbReference>
<dbReference type="Pfam" id="PF06470">
    <property type="entry name" value="SMC_hinge"/>
    <property type="match status" value="1"/>
</dbReference>
<dbReference type="Proteomes" id="UP001178507">
    <property type="component" value="Unassembled WGS sequence"/>
</dbReference>
<keyword evidence="5" id="KW-0539">Nucleus</keyword>
<dbReference type="Gene3D" id="1.20.1060.20">
    <property type="match status" value="1"/>
</dbReference>
<evidence type="ECO:0000256" key="1">
    <source>
        <dbReference type="ARBA" id="ARBA00005917"/>
    </source>
</evidence>
<dbReference type="PANTHER" id="PTHR43977">
    <property type="entry name" value="STRUCTURAL MAINTENANCE OF CHROMOSOMES PROTEIN 3"/>
    <property type="match status" value="1"/>
</dbReference>
<evidence type="ECO:0000256" key="4">
    <source>
        <dbReference type="ARBA" id="ARBA00023054"/>
    </source>
</evidence>
<feature type="domain" description="SMC hinge" evidence="9">
    <location>
        <begin position="551"/>
        <end position="663"/>
    </location>
</feature>
<comment type="similarity">
    <text evidence="1">Belongs to the SMC family. SMC3 subfamily.</text>
</comment>
<gene>
    <name evidence="10" type="ORF">EVOR1521_LOCUS13231</name>
</gene>
<keyword evidence="6" id="KW-0131">Cell cycle</keyword>
<dbReference type="EMBL" id="CAUJNA010001458">
    <property type="protein sequence ID" value="CAJ1387088.1"/>
    <property type="molecule type" value="Genomic_DNA"/>
</dbReference>
<evidence type="ECO:0000313" key="10">
    <source>
        <dbReference type="EMBL" id="CAJ1387088.1"/>
    </source>
</evidence>
<sequence>SRLRHLFGVGGPGVGLLDVTRRGSAAMRIKQVLIRGFKTYKDQVSLNEDFHPGVNVIVGFNGSGKSNLFNAILFVISDHFGSLRQETRRSLLHEGAGPAVLTAFVEIAFDNTDRRMPIDRDEVRVRRTIGAKKDDYSLDGKSATRNEVFNLLESCGFTKSNPYYIVQQGKVAELTLMDDRRRLELLKEISGAGVYDERRGESVKLLQETAVRRKKTEEIIEAVAGRIKSLEEEQRELVEYQQLEKQRRCLEYELTDRDWRTAQERIENLEVEKREVAEQVHKAQRDATEQRAKLEEAEAEALRANTEKQRLTAEHEEAERARARQMEELTRAKLELADEQMRSKDASKSQDELRTEANRLSAESEQIISEMAKQKPALEKESHRKAELLRKKQICEAQRGQLFAKQGRGSQYSSVAQRNKALREEVAQRTVRRDKAVSELSETEQALKQAQAATGKAREAAKKNRGEMLQLEKDLSERISQELRKVSDRLEGYTEKRRALLQDREKKTKEKDEAERQVSMLTSKIEGTMPRPQRNALNEVRSWVVKQGLEKDVYGTLLENIEVPAAYCIAAESTAGSAVFNLLVKDDSIAGQIVSLVRKGSLGSIVCTPLNQLEVKPRQYPKISGVKPLVDIISCPKWAFPAVQQVFGRTVVCSTLELCDEVSRKHGLDAITLEGDKVSSRGTLTGGFQDPARFVRLSQAQKLRAAKDKVEAIRPRLVQIEQEAEAAYSQLDELHSKRRELQEDRGSRRTALIAASEAVEDAEGRAARQEELVRQNQERCAELQSHIAQYEAAIAAMESEMKSKTLGELTAEEELQLKQLGEESSKISRSRSQPAPPPAISCSGRSKERSSTSRTSCGSGCMSSRWSCGETCQETMRTVCASAARWWTVCSGRRRRARRVSRRGHWPRREKRRSVSRLRTRSFRRS</sequence>
<reference evidence="10" key="1">
    <citation type="submission" date="2023-08" db="EMBL/GenBank/DDBJ databases">
        <authorList>
            <person name="Chen Y."/>
            <person name="Shah S."/>
            <person name="Dougan E. K."/>
            <person name="Thang M."/>
            <person name="Chan C."/>
        </authorList>
    </citation>
    <scope>NUCLEOTIDE SEQUENCE</scope>
</reference>
<evidence type="ECO:0000256" key="5">
    <source>
        <dbReference type="ARBA" id="ARBA00023242"/>
    </source>
</evidence>
<feature type="region of interest" description="Disordered" evidence="8">
    <location>
        <begin position="334"/>
        <end position="361"/>
    </location>
</feature>
<evidence type="ECO:0000313" key="11">
    <source>
        <dbReference type="Proteomes" id="UP001178507"/>
    </source>
</evidence>
<feature type="compositionally biased region" description="Low complexity" evidence="8">
    <location>
        <begin position="852"/>
        <end position="864"/>
    </location>
</feature>
<dbReference type="InterPro" id="IPR003395">
    <property type="entry name" value="RecF/RecN/SMC_N"/>
</dbReference>
<dbReference type="InterPro" id="IPR027417">
    <property type="entry name" value="P-loop_NTPase"/>
</dbReference>
<dbReference type="InterPro" id="IPR041741">
    <property type="entry name" value="SMC3_ABC_euk"/>
</dbReference>
<evidence type="ECO:0000256" key="3">
    <source>
        <dbReference type="ARBA" id="ARBA00022776"/>
    </source>
</evidence>
<feature type="non-terminal residue" evidence="10">
    <location>
        <position position="1"/>
    </location>
</feature>
<dbReference type="Gene3D" id="3.40.50.300">
    <property type="entry name" value="P-loop containing nucleotide triphosphate hydrolases"/>
    <property type="match status" value="1"/>
</dbReference>
<dbReference type="GO" id="GO:0005524">
    <property type="term" value="F:ATP binding"/>
    <property type="evidence" value="ECO:0007669"/>
    <property type="project" value="InterPro"/>
</dbReference>
<keyword evidence="2" id="KW-0132">Cell division</keyword>
<evidence type="ECO:0000256" key="8">
    <source>
        <dbReference type="SAM" id="MobiDB-lite"/>
    </source>
</evidence>
<feature type="compositionally biased region" description="Basic and acidic residues" evidence="8">
    <location>
        <begin position="305"/>
        <end position="320"/>
    </location>
</feature>
<keyword evidence="3" id="KW-0498">Mitosis</keyword>
<evidence type="ECO:0000256" key="2">
    <source>
        <dbReference type="ARBA" id="ARBA00022618"/>
    </source>
</evidence>
<keyword evidence="11" id="KW-1185">Reference proteome</keyword>
<evidence type="ECO:0000256" key="6">
    <source>
        <dbReference type="ARBA" id="ARBA00023306"/>
    </source>
</evidence>
<dbReference type="CDD" id="cd03272">
    <property type="entry name" value="ABC_SMC3_euk"/>
    <property type="match status" value="1"/>
</dbReference>
<dbReference type="GO" id="GO:0016887">
    <property type="term" value="F:ATP hydrolysis activity"/>
    <property type="evidence" value="ECO:0007669"/>
    <property type="project" value="InterPro"/>
</dbReference>
<dbReference type="GO" id="GO:0051276">
    <property type="term" value="P:chromosome organization"/>
    <property type="evidence" value="ECO:0007669"/>
    <property type="project" value="InterPro"/>
</dbReference>
<feature type="region of interest" description="Disordered" evidence="8">
    <location>
        <begin position="301"/>
        <end position="320"/>
    </location>
</feature>
<dbReference type="GO" id="GO:0051301">
    <property type="term" value="P:cell division"/>
    <property type="evidence" value="ECO:0007669"/>
    <property type="project" value="UniProtKB-KW"/>
</dbReference>
<protein>
    <recommendedName>
        <fullName evidence="9">SMC hinge domain-containing protein</fullName>
    </recommendedName>
</protein>
<dbReference type="SUPFAM" id="SSF75553">
    <property type="entry name" value="Smc hinge domain"/>
    <property type="match status" value="1"/>
</dbReference>
<organism evidence="10 11">
    <name type="scientific">Effrenium voratum</name>
    <dbReference type="NCBI Taxonomy" id="2562239"/>
    <lineage>
        <taxon>Eukaryota</taxon>
        <taxon>Sar</taxon>
        <taxon>Alveolata</taxon>
        <taxon>Dinophyceae</taxon>
        <taxon>Suessiales</taxon>
        <taxon>Symbiodiniaceae</taxon>
        <taxon>Effrenium</taxon>
    </lineage>
</organism>
<proteinExistence type="inferred from homology"/>
<feature type="region of interest" description="Disordered" evidence="8">
    <location>
        <begin position="894"/>
        <end position="926"/>
    </location>
</feature>
<accession>A0AA36IG14</accession>
<dbReference type="InterPro" id="IPR010935">
    <property type="entry name" value="SMC_hinge"/>
</dbReference>
<dbReference type="AlphaFoldDB" id="A0AA36IG14"/>
<dbReference type="Gene3D" id="3.30.70.1620">
    <property type="match status" value="1"/>
</dbReference>
<evidence type="ECO:0000256" key="7">
    <source>
        <dbReference type="SAM" id="Coils"/>
    </source>
</evidence>
<keyword evidence="4 7" id="KW-0175">Coiled coil</keyword>
<feature type="region of interest" description="Disordered" evidence="8">
    <location>
        <begin position="821"/>
        <end position="866"/>
    </location>
</feature>
<comment type="caution">
    <text evidence="10">The sequence shown here is derived from an EMBL/GenBank/DDBJ whole genome shotgun (WGS) entry which is preliminary data.</text>
</comment>
<dbReference type="GO" id="GO:0005694">
    <property type="term" value="C:chromosome"/>
    <property type="evidence" value="ECO:0007669"/>
    <property type="project" value="InterPro"/>
</dbReference>
<name>A0AA36IG14_9DINO</name>
<feature type="coiled-coil region" evidence="7">
    <location>
        <begin position="717"/>
        <end position="800"/>
    </location>
</feature>
<dbReference type="SUPFAM" id="SSF52540">
    <property type="entry name" value="P-loop containing nucleoside triphosphate hydrolases"/>
    <property type="match status" value="1"/>
</dbReference>